<dbReference type="Proteomes" id="UP000236630">
    <property type="component" value="Unassembled WGS sequence"/>
</dbReference>
<dbReference type="SUPFAM" id="SSF48264">
    <property type="entry name" value="Cytochrome P450"/>
    <property type="match status" value="1"/>
</dbReference>
<keyword evidence="13" id="KW-0503">Monooxygenase</keyword>
<comment type="cofactor">
    <cofactor evidence="1 12">
        <name>heme</name>
        <dbReference type="ChEBI" id="CHEBI:30413"/>
    </cofactor>
</comment>
<dbReference type="STRING" id="55188.A0A2H5QSK0"/>
<dbReference type="Gene3D" id="1.10.630.10">
    <property type="entry name" value="Cytochrome P450"/>
    <property type="match status" value="1"/>
</dbReference>
<dbReference type="GO" id="GO:0005506">
    <property type="term" value="F:iron ion binding"/>
    <property type="evidence" value="ECO:0007669"/>
    <property type="project" value="InterPro"/>
</dbReference>
<dbReference type="PANTHER" id="PTHR24286">
    <property type="entry name" value="CYTOCHROME P450 26"/>
    <property type="match status" value="1"/>
</dbReference>
<dbReference type="PRINTS" id="PR00463">
    <property type="entry name" value="EP450I"/>
</dbReference>
<evidence type="ECO:0000256" key="7">
    <source>
        <dbReference type="ARBA" id="ARBA00022723"/>
    </source>
</evidence>
<dbReference type="GO" id="GO:0020037">
    <property type="term" value="F:heme binding"/>
    <property type="evidence" value="ECO:0007669"/>
    <property type="project" value="InterPro"/>
</dbReference>
<keyword evidence="6 14" id="KW-0812">Transmembrane</keyword>
<comment type="pathway">
    <text evidence="3">Secondary metabolite biosynthesis; terpenoid biosynthesis.</text>
</comment>
<dbReference type="AlphaFoldDB" id="A0A2H5QSK0"/>
<evidence type="ECO:0000256" key="6">
    <source>
        <dbReference type="ARBA" id="ARBA00022692"/>
    </source>
</evidence>
<dbReference type="InterPro" id="IPR017972">
    <property type="entry name" value="Cyt_P450_CS"/>
</dbReference>
<gene>
    <name evidence="15" type="ORF">CUMW_257750</name>
</gene>
<keyword evidence="8 14" id="KW-1133">Transmembrane helix</keyword>
<evidence type="ECO:0000256" key="9">
    <source>
        <dbReference type="ARBA" id="ARBA00023002"/>
    </source>
</evidence>
<comment type="subcellular location">
    <subcellularLocation>
        <location evidence="2">Membrane</location>
        <topology evidence="2">Single-pass membrane protein</topology>
    </subcellularLocation>
</comment>
<evidence type="ECO:0000256" key="2">
    <source>
        <dbReference type="ARBA" id="ARBA00004167"/>
    </source>
</evidence>
<keyword evidence="11 14" id="KW-0472">Membrane</keyword>
<evidence type="ECO:0000256" key="11">
    <source>
        <dbReference type="ARBA" id="ARBA00023136"/>
    </source>
</evidence>
<feature type="binding site" description="axial binding residue" evidence="12">
    <location>
        <position position="439"/>
    </location>
    <ligand>
        <name>heme</name>
        <dbReference type="ChEBI" id="CHEBI:30413"/>
    </ligand>
    <ligandPart>
        <name>Fe</name>
        <dbReference type="ChEBI" id="CHEBI:18248"/>
    </ligandPart>
</feature>
<dbReference type="PROSITE" id="PS00086">
    <property type="entry name" value="CYTOCHROME_P450"/>
    <property type="match status" value="1"/>
</dbReference>
<reference evidence="15 16" key="1">
    <citation type="journal article" date="2017" name="Front. Genet.">
        <title>Draft sequencing of the heterozygous diploid genome of Satsuma (Citrus unshiu Marc.) using a hybrid assembly approach.</title>
        <authorList>
            <person name="Shimizu T."/>
            <person name="Tanizawa Y."/>
            <person name="Mochizuki T."/>
            <person name="Nagasaki H."/>
            <person name="Yoshioka T."/>
            <person name="Toyoda A."/>
            <person name="Fujiyama A."/>
            <person name="Kaminuma E."/>
            <person name="Nakamura Y."/>
        </authorList>
    </citation>
    <scope>NUCLEOTIDE SEQUENCE [LARGE SCALE GENOMIC DNA]</scope>
    <source>
        <strain evidence="16">cv. Miyagawa wase</strain>
    </source>
</reference>
<feature type="transmembrane region" description="Helical" evidence="14">
    <location>
        <begin position="6"/>
        <end position="26"/>
    </location>
</feature>
<dbReference type="InterPro" id="IPR002401">
    <property type="entry name" value="Cyt_P450_E_grp-I"/>
</dbReference>
<evidence type="ECO:0000256" key="12">
    <source>
        <dbReference type="PIRSR" id="PIRSR602401-1"/>
    </source>
</evidence>
<name>A0A2H5QSK0_CITUN</name>
<dbReference type="Pfam" id="PF00067">
    <property type="entry name" value="p450"/>
    <property type="match status" value="1"/>
</dbReference>
<dbReference type="GO" id="GO:0016132">
    <property type="term" value="P:brassinosteroid biosynthetic process"/>
    <property type="evidence" value="ECO:0007669"/>
    <property type="project" value="TreeGrafter"/>
</dbReference>
<dbReference type="InterPro" id="IPR036396">
    <property type="entry name" value="Cyt_P450_sf"/>
</dbReference>
<accession>A0A2H5QSK0</accession>
<evidence type="ECO:0000313" key="16">
    <source>
        <dbReference type="Proteomes" id="UP000236630"/>
    </source>
</evidence>
<sequence length="491" mass="55800">MELDFSWLILALAIFIGSYAFVFGVLRRVNEWYYCGKLGEMKHSLPPGDMGWPLVGNMLSHQKAFKSSEPQSFIYNLFERYGRKGIYRNHIFGSPCVIVVAPEACKQVFLDDENFKMGYPTSTNKLTFRGSFITASKEGQKRIRKLATSPLKGHKAIVVYIDNIEEIVIKSLKGWASLDTPIEFLTEMRKATFKIIANIFLGSSSDSVIGSVEKHYVDYAHGLISPFPINLPGFSFHKAMKARDMLGEILQPVLNERRAMKSDEQKGRKGLIDLLMEVEDENGTKLDDLDIIDMLISFLSAGHESSAHIATWALIHLHKHPQTLRKAKEEQEDIIKKRPSTQKGLTIEEIKQMEYLAKVIDETLRMTNLSPSSFREAEADVNIQGYFIPKGWKVLVYNRGVHYNPENYPEPKQFDPSRWDNHTTRPGSFIPFGGGSRICPGADLAKLEISIFIHYFLLNYKLELQNPECPAEYLPVPRPSDQCLAKVVGFK</sequence>
<dbReference type="GO" id="GO:0016125">
    <property type="term" value="P:sterol metabolic process"/>
    <property type="evidence" value="ECO:0007669"/>
    <property type="project" value="TreeGrafter"/>
</dbReference>
<dbReference type="PANTHER" id="PTHR24286:SF199">
    <property type="entry name" value="CYTOCHROME P450 88D6"/>
    <property type="match status" value="1"/>
</dbReference>
<dbReference type="EMBL" id="BDQV01000732">
    <property type="protein sequence ID" value="GAY67592.1"/>
    <property type="molecule type" value="Genomic_DNA"/>
</dbReference>
<keyword evidence="7 12" id="KW-0479">Metal-binding</keyword>
<protein>
    <submittedName>
        <fullName evidence="15">Uncharacterized protein</fullName>
    </submittedName>
</protein>
<proteinExistence type="inferred from homology"/>
<evidence type="ECO:0000256" key="1">
    <source>
        <dbReference type="ARBA" id="ARBA00001971"/>
    </source>
</evidence>
<evidence type="ECO:0000256" key="13">
    <source>
        <dbReference type="RuleBase" id="RU000461"/>
    </source>
</evidence>
<evidence type="ECO:0000256" key="14">
    <source>
        <dbReference type="SAM" id="Phobius"/>
    </source>
</evidence>
<keyword evidence="10 12" id="KW-0408">Iron</keyword>
<evidence type="ECO:0000256" key="8">
    <source>
        <dbReference type="ARBA" id="ARBA00022989"/>
    </source>
</evidence>
<keyword evidence="5 12" id="KW-0349">Heme</keyword>
<keyword evidence="9 13" id="KW-0560">Oxidoreductase</keyword>
<evidence type="ECO:0000256" key="4">
    <source>
        <dbReference type="ARBA" id="ARBA00010617"/>
    </source>
</evidence>
<evidence type="ECO:0000256" key="5">
    <source>
        <dbReference type="ARBA" id="ARBA00022617"/>
    </source>
</evidence>
<dbReference type="GO" id="GO:0010268">
    <property type="term" value="P:brassinosteroid homeostasis"/>
    <property type="evidence" value="ECO:0007669"/>
    <property type="project" value="TreeGrafter"/>
</dbReference>
<comment type="caution">
    <text evidence="15">The sequence shown here is derived from an EMBL/GenBank/DDBJ whole genome shotgun (WGS) entry which is preliminary data.</text>
</comment>
<organism evidence="15 16">
    <name type="scientific">Citrus unshiu</name>
    <name type="common">Satsuma mandarin</name>
    <name type="synonym">Citrus nobilis var. unshiu</name>
    <dbReference type="NCBI Taxonomy" id="55188"/>
    <lineage>
        <taxon>Eukaryota</taxon>
        <taxon>Viridiplantae</taxon>
        <taxon>Streptophyta</taxon>
        <taxon>Embryophyta</taxon>
        <taxon>Tracheophyta</taxon>
        <taxon>Spermatophyta</taxon>
        <taxon>Magnoliopsida</taxon>
        <taxon>eudicotyledons</taxon>
        <taxon>Gunneridae</taxon>
        <taxon>Pentapetalae</taxon>
        <taxon>rosids</taxon>
        <taxon>malvids</taxon>
        <taxon>Sapindales</taxon>
        <taxon>Rutaceae</taxon>
        <taxon>Aurantioideae</taxon>
        <taxon>Citrus</taxon>
    </lineage>
</organism>
<evidence type="ECO:0000256" key="10">
    <source>
        <dbReference type="ARBA" id="ARBA00023004"/>
    </source>
</evidence>
<dbReference type="InterPro" id="IPR001128">
    <property type="entry name" value="Cyt_P450"/>
</dbReference>
<evidence type="ECO:0000313" key="15">
    <source>
        <dbReference type="EMBL" id="GAY67592.1"/>
    </source>
</evidence>
<dbReference type="GO" id="GO:0051777">
    <property type="term" value="F:ent-kaurenoic acid monooxygenase activity"/>
    <property type="evidence" value="ECO:0007669"/>
    <property type="project" value="TreeGrafter"/>
</dbReference>
<dbReference type="GO" id="GO:0005783">
    <property type="term" value="C:endoplasmic reticulum"/>
    <property type="evidence" value="ECO:0007669"/>
    <property type="project" value="TreeGrafter"/>
</dbReference>
<dbReference type="GO" id="GO:0016020">
    <property type="term" value="C:membrane"/>
    <property type="evidence" value="ECO:0007669"/>
    <property type="project" value="UniProtKB-SubCell"/>
</dbReference>
<keyword evidence="16" id="KW-1185">Reference proteome</keyword>
<evidence type="ECO:0000256" key="3">
    <source>
        <dbReference type="ARBA" id="ARBA00004721"/>
    </source>
</evidence>
<comment type="similarity">
    <text evidence="4 13">Belongs to the cytochrome P450 family.</text>
</comment>
<dbReference type="PRINTS" id="PR00385">
    <property type="entry name" value="P450"/>
</dbReference>